<name>A0A533Q6A9_9BACT</name>
<feature type="transmembrane region" description="Helical" evidence="8">
    <location>
        <begin position="31"/>
        <end position="51"/>
    </location>
</feature>
<feature type="transmembrane region" description="Helical" evidence="8">
    <location>
        <begin position="176"/>
        <end position="199"/>
    </location>
</feature>
<evidence type="ECO:0000256" key="3">
    <source>
        <dbReference type="ARBA" id="ARBA00022448"/>
    </source>
</evidence>
<keyword evidence="3" id="KW-0813">Transport</keyword>
<feature type="transmembrane region" description="Helical" evidence="8">
    <location>
        <begin position="211"/>
        <end position="230"/>
    </location>
</feature>
<evidence type="ECO:0000256" key="8">
    <source>
        <dbReference type="RuleBase" id="RU363041"/>
    </source>
</evidence>
<sequence length="262" mass="27825">MAYFIICTVALIVSALTLFSGFGLGTLLMPAFAIFFPVEIAVATTAIVHLANNIFKLGLVGRMADLKIVLKFALPASIMSIVGALLLNYFANIQPIAEYKLAGKTFTITAVKLAIATLLAMFSILELSPRFEKLGFHPRYIPLGGALSGFFGGLSGQQGALRSAFLIRAGLKKESFIGTSVVSAVIVDIARLTVYGITFFSKNFAVLQDQIGIGLVTAATLTAFLGSFIGSRLIKKITMRTIQIIVGVLLLLVSLAMAVGLI</sequence>
<evidence type="ECO:0000313" key="9">
    <source>
        <dbReference type="EMBL" id="TLD40055.1"/>
    </source>
</evidence>
<keyword evidence="4 8" id="KW-1003">Cell membrane</keyword>
<dbReference type="Pfam" id="PF01925">
    <property type="entry name" value="TauE"/>
    <property type="match status" value="1"/>
</dbReference>
<evidence type="ECO:0000256" key="1">
    <source>
        <dbReference type="ARBA" id="ARBA00004651"/>
    </source>
</evidence>
<dbReference type="Proteomes" id="UP000319783">
    <property type="component" value="Unassembled WGS sequence"/>
</dbReference>
<feature type="transmembrane region" description="Helical" evidence="8">
    <location>
        <begin position="106"/>
        <end position="125"/>
    </location>
</feature>
<dbReference type="PANTHER" id="PTHR30269:SF38">
    <property type="entry name" value="SULFITE EXPORTER TAUE_SAFE"/>
    <property type="match status" value="1"/>
</dbReference>
<evidence type="ECO:0000313" key="10">
    <source>
        <dbReference type="Proteomes" id="UP000319783"/>
    </source>
</evidence>
<evidence type="ECO:0000256" key="2">
    <source>
        <dbReference type="ARBA" id="ARBA00009142"/>
    </source>
</evidence>
<feature type="transmembrane region" description="Helical" evidence="8">
    <location>
        <begin position="242"/>
        <end position="261"/>
    </location>
</feature>
<protein>
    <recommendedName>
        <fullName evidence="8">Probable membrane transporter protein</fullName>
    </recommendedName>
</protein>
<reference evidence="9 10" key="1">
    <citation type="submission" date="2019-04" db="EMBL/GenBank/DDBJ databases">
        <title>Genome of a novel bacterium Candidatus Jettenia ecosi reconstructed from metagenome of an anammox bioreactor.</title>
        <authorList>
            <person name="Mardanov A.V."/>
            <person name="Beletsky A.V."/>
            <person name="Ravin N.V."/>
            <person name="Botchkova E.A."/>
            <person name="Litti Y.V."/>
            <person name="Nozhevnikova A.N."/>
        </authorList>
    </citation>
    <scope>NUCLEOTIDE SEQUENCE [LARGE SCALE GENOMIC DNA]</scope>
    <source>
        <strain evidence="9">J2</strain>
    </source>
</reference>
<keyword evidence="5 8" id="KW-0812">Transmembrane</keyword>
<evidence type="ECO:0000256" key="6">
    <source>
        <dbReference type="ARBA" id="ARBA00022989"/>
    </source>
</evidence>
<comment type="similarity">
    <text evidence="2 8">Belongs to the 4-toluene sulfonate uptake permease (TSUP) (TC 2.A.102) family.</text>
</comment>
<evidence type="ECO:0000256" key="5">
    <source>
        <dbReference type="ARBA" id="ARBA00022692"/>
    </source>
</evidence>
<dbReference type="AlphaFoldDB" id="A0A533Q6A9"/>
<keyword evidence="7 8" id="KW-0472">Membrane</keyword>
<accession>A0A533Q6A9</accession>
<evidence type="ECO:0000256" key="7">
    <source>
        <dbReference type="ARBA" id="ARBA00023136"/>
    </source>
</evidence>
<proteinExistence type="inferred from homology"/>
<keyword evidence="6 8" id="KW-1133">Transmembrane helix</keyword>
<dbReference type="InterPro" id="IPR002781">
    <property type="entry name" value="TM_pro_TauE-like"/>
</dbReference>
<dbReference type="EMBL" id="SULG01000139">
    <property type="protein sequence ID" value="TLD40055.1"/>
    <property type="molecule type" value="Genomic_DNA"/>
</dbReference>
<evidence type="ECO:0000256" key="4">
    <source>
        <dbReference type="ARBA" id="ARBA00022475"/>
    </source>
</evidence>
<gene>
    <name evidence="9" type="ORF">JETT_3680</name>
</gene>
<dbReference type="GO" id="GO:0005886">
    <property type="term" value="C:plasma membrane"/>
    <property type="evidence" value="ECO:0007669"/>
    <property type="project" value="UniProtKB-SubCell"/>
</dbReference>
<comment type="caution">
    <text evidence="9">The sequence shown here is derived from an EMBL/GenBank/DDBJ whole genome shotgun (WGS) entry which is preliminary data.</text>
</comment>
<dbReference type="InterPro" id="IPR052017">
    <property type="entry name" value="TSUP"/>
</dbReference>
<feature type="transmembrane region" description="Helical" evidence="8">
    <location>
        <begin position="72"/>
        <end position="91"/>
    </location>
</feature>
<dbReference type="PANTHER" id="PTHR30269">
    <property type="entry name" value="TRANSMEMBRANE PROTEIN YFCA"/>
    <property type="match status" value="1"/>
</dbReference>
<organism evidence="9 10">
    <name type="scientific">Candidatus Jettenia ecosi</name>
    <dbReference type="NCBI Taxonomy" id="2494326"/>
    <lineage>
        <taxon>Bacteria</taxon>
        <taxon>Pseudomonadati</taxon>
        <taxon>Planctomycetota</taxon>
        <taxon>Candidatus Brocadiia</taxon>
        <taxon>Candidatus Brocadiales</taxon>
        <taxon>Candidatus Brocadiaceae</taxon>
        <taxon>Candidatus Jettenia</taxon>
    </lineage>
</organism>
<comment type="subcellular location">
    <subcellularLocation>
        <location evidence="1 8">Cell membrane</location>
        <topology evidence="1 8">Multi-pass membrane protein</topology>
    </subcellularLocation>
</comment>